<feature type="transmembrane region" description="Helical" evidence="6">
    <location>
        <begin position="413"/>
        <end position="434"/>
    </location>
</feature>
<keyword evidence="2 6" id="KW-0812">Transmembrane</keyword>
<comment type="subcellular location">
    <subcellularLocation>
        <location evidence="1">Membrane</location>
        <topology evidence="1">Multi-pass membrane protein</topology>
    </subcellularLocation>
</comment>
<evidence type="ECO:0000313" key="7">
    <source>
        <dbReference type="EMBL" id="MBY8880227.1"/>
    </source>
</evidence>
<feature type="compositionally biased region" description="Gly residues" evidence="5">
    <location>
        <begin position="575"/>
        <end position="584"/>
    </location>
</feature>
<feature type="compositionally biased region" description="Basic and acidic residues" evidence="5">
    <location>
        <begin position="223"/>
        <end position="232"/>
    </location>
</feature>
<dbReference type="PANTHER" id="PTHR39157:SF1">
    <property type="entry name" value="DOXX FAMILY PROTEIN"/>
    <property type="match status" value="1"/>
</dbReference>
<keyword evidence="4 6" id="KW-0472">Membrane</keyword>
<feature type="compositionally biased region" description="Low complexity" evidence="5">
    <location>
        <begin position="488"/>
        <end position="523"/>
    </location>
</feature>
<protein>
    <submittedName>
        <fullName evidence="7">DoxX family membrane protein</fullName>
    </submittedName>
</protein>
<dbReference type="InterPro" id="IPR032808">
    <property type="entry name" value="DoxX"/>
</dbReference>
<evidence type="ECO:0000313" key="8">
    <source>
        <dbReference type="Proteomes" id="UP000778578"/>
    </source>
</evidence>
<feature type="transmembrane region" description="Helical" evidence="6">
    <location>
        <begin position="247"/>
        <end position="268"/>
    </location>
</feature>
<feature type="compositionally biased region" description="Basic and acidic residues" evidence="5">
    <location>
        <begin position="197"/>
        <end position="213"/>
    </location>
</feature>
<name>A0ABS7QAS9_9ACTN</name>
<feature type="compositionally biased region" description="Low complexity" evidence="5">
    <location>
        <begin position="563"/>
        <end position="574"/>
    </location>
</feature>
<feature type="compositionally biased region" description="Pro residues" evidence="5">
    <location>
        <begin position="541"/>
        <end position="551"/>
    </location>
</feature>
<feature type="transmembrane region" description="Helical" evidence="6">
    <location>
        <begin position="310"/>
        <end position="328"/>
    </location>
</feature>
<sequence length="591" mass="61627">MSVDTRTPRTPTGGGAPAYDERVLTMPRVPSDPAQVVVNHASFRVRLGGTSTRALGLDDTAKIPVVPQSAGRRRAPVVWSGQSAPGDALAGELLQAVRRADSGAATQVLPRVDETTVLPPVVPTVVGQRSRGDDAPTGLLPRPHGPADDERYDDERYADQYGGTYDEQYGERHSGRHAGPPRPRAGDREPVVGYRGIGRDDDRQYGDDADRYGPDGGDFDADPYERRPRNRRGEPVKHAWYPGRRMNLGIVLLPLRVFLGFISIYAGMGKLCDRVYFDGGQRGSMVTWLRSLHPWALAEPLRDTALNHPVGAGLSIAFLQVVVGVLTVFGLWQRVAATIGAALSVALLVTVSWRTVPVYDAPDFIYLAAWSPLIIAGAPVYSVDGRLASDAWRKLGPRVDLWDLRRRVLRRGAVLATVVIGLTLLIGSVLGAAVRASSTHTGRPAPAVTPTNNLPGSPLPEVTGGDSAGSGTSPVPPTSAPAHRKAHASPAAQTPSPTATHRPSSRSTGTSGYSHSTSTPSGSGTSGGSGSQAPTHSAPTQAPPPPSPAPKPTQGGAIGGLLGSHSPTGLLLGLSPGGAAGGSSGAPQGNA</sequence>
<dbReference type="PANTHER" id="PTHR39157">
    <property type="entry name" value="INTEGRAL MEMBRANE PROTEIN-RELATED"/>
    <property type="match status" value="1"/>
</dbReference>
<keyword evidence="3 6" id="KW-1133">Transmembrane helix</keyword>
<feature type="transmembrane region" description="Helical" evidence="6">
    <location>
        <begin position="335"/>
        <end position="353"/>
    </location>
</feature>
<evidence type="ECO:0000256" key="3">
    <source>
        <dbReference type="ARBA" id="ARBA00022989"/>
    </source>
</evidence>
<evidence type="ECO:0000256" key="1">
    <source>
        <dbReference type="ARBA" id="ARBA00004141"/>
    </source>
</evidence>
<keyword evidence="8" id="KW-1185">Reference proteome</keyword>
<organism evidence="7 8">
    <name type="scientific">Actinacidiphila acidipaludis</name>
    <dbReference type="NCBI Taxonomy" id="2873382"/>
    <lineage>
        <taxon>Bacteria</taxon>
        <taxon>Bacillati</taxon>
        <taxon>Actinomycetota</taxon>
        <taxon>Actinomycetes</taxon>
        <taxon>Kitasatosporales</taxon>
        <taxon>Streptomycetaceae</taxon>
        <taxon>Actinacidiphila</taxon>
    </lineage>
</organism>
<evidence type="ECO:0000256" key="5">
    <source>
        <dbReference type="SAM" id="MobiDB-lite"/>
    </source>
</evidence>
<feature type="region of interest" description="Disordered" evidence="5">
    <location>
        <begin position="125"/>
        <end position="232"/>
    </location>
</feature>
<accession>A0ABS7QAS9</accession>
<feature type="region of interest" description="Disordered" evidence="5">
    <location>
        <begin position="439"/>
        <end position="591"/>
    </location>
</feature>
<proteinExistence type="predicted"/>
<comment type="caution">
    <text evidence="7">The sequence shown here is derived from an EMBL/GenBank/DDBJ whole genome shotgun (WGS) entry which is preliminary data.</text>
</comment>
<feature type="compositionally biased region" description="Basic and acidic residues" evidence="5">
    <location>
        <begin position="145"/>
        <end position="158"/>
    </location>
</feature>
<feature type="region of interest" description="Disordered" evidence="5">
    <location>
        <begin position="1"/>
        <end position="20"/>
    </location>
</feature>
<evidence type="ECO:0000256" key="6">
    <source>
        <dbReference type="SAM" id="Phobius"/>
    </source>
</evidence>
<dbReference type="Proteomes" id="UP000778578">
    <property type="component" value="Unassembled WGS sequence"/>
</dbReference>
<feature type="compositionally biased region" description="Low complexity" evidence="5">
    <location>
        <begin position="531"/>
        <end position="540"/>
    </location>
</feature>
<evidence type="ECO:0000256" key="2">
    <source>
        <dbReference type="ARBA" id="ARBA00022692"/>
    </source>
</evidence>
<dbReference type="EMBL" id="JAINZZ010000028">
    <property type="protein sequence ID" value="MBY8880227.1"/>
    <property type="molecule type" value="Genomic_DNA"/>
</dbReference>
<feature type="transmembrane region" description="Helical" evidence="6">
    <location>
        <begin position="365"/>
        <end position="383"/>
    </location>
</feature>
<reference evidence="7 8" key="1">
    <citation type="submission" date="2021-08" db="EMBL/GenBank/DDBJ databases">
        <title>WGS of actinomycetes from Thailand.</title>
        <authorList>
            <person name="Thawai C."/>
        </authorList>
    </citation>
    <scope>NUCLEOTIDE SEQUENCE [LARGE SCALE GENOMIC DNA]</scope>
    <source>
        <strain evidence="7 8">PLK6-54</strain>
    </source>
</reference>
<dbReference type="Pfam" id="PF07681">
    <property type="entry name" value="DoxX"/>
    <property type="match status" value="1"/>
</dbReference>
<gene>
    <name evidence="7" type="ORF">K7862_21695</name>
</gene>
<evidence type="ECO:0000256" key="4">
    <source>
        <dbReference type="ARBA" id="ARBA00023136"/>
    </source>
</evidence>